<feature type="domain" description="Rhodanese" evidence="1">
    <location>
        <begin position="23"/>
        <end position="115"/>
    </location>
</feature>
<dbReference type="EMBL" id="JACHEB010000012">
    <property type="protein sequence ID" value="MBB5330970.1"/>
    <property type="molecule type" value="Genomic_DNA"/>
</dbReference>
<evidence type="ECO:0000313" key="2">
    <source>
        <dbReference type="EMBL" id="MBB5330970.1"/>
    </source>
</evidence>
<evidence type="ECO:0000313" key="3">
    <source>
        <dbReference type="Proteomes" id="UP000535182"/>
    </source>
</evidence>
<proteinExistence type="predicted"/>
<name>A0A9X0U6D9_9BACT</name>
<dbReference type="SUPFAM" id="SSF52821">
    <property type="entry name" value="Rhodanese/Cell cycle control phosphatase"/>
    <property type="match status" value="1"/>
</dbReference>
<dbReference type="Pfam" id="PF00581">
    <property type="entry name" value="Rhodanese"/>
    <property type="match status" value="1"/>
</dbReference>
<dbReference type="InterPro" id="IPR001763">
    <property type="entry name" value="Rhodanese-like_dom"/>
</dbReference>
<evidence type="ECO:0000259" key="1">
    <source>
        <dbReference type="PROSITE" id="PS50206"/>
    </source>
</evidence>
<gene>
    <name evidence="2" type="ORF">HDF14_004607</name>
</gene>
<dbReference type="PANTHER" id="PTHR44086">
    <property type="entry name" value="THIOSULFATE SULFURTRANSFERASE RDL2, MITOCHONDRIAL-RELATED"/>
    <property type="match status" value="1"/>
</dbReference>
<comment type="caution">
    <text evidence="2">The sequence shown here is derived from an EMBL/GenBank/DDBJ whole genome shotgun (WGS) entry which is preliminary data.</text>
</comment>
<accession>A0A9X0U6D9</accession>
<keyword evidence="3" id="KW-1185">Reference proteome</keyword>
<dbReference type="PANTHER" id="PTHR44086:SF10">
    <property type="entry name" value="THIOSULFATE SULFURTRANSFERASE_RHODANESE-LIKE DOMAIN-CONTAINING PROTEIN 3"/>
    <property type="match status" value="1"/>
</dbReference>
<reference evidence="2 3" key="1">
    <citation type="submission" date="2020-08" db="EMBL/GenBank/DDBJ databases">
        <title>Genomic Encyclopedia of Type Strains, Phase IV (KMG-V): Genome sequencing to study the core and pangenomes of soil and plant-associated prokaryotes.</title>
        <authorList>
            <person name="Whitman W."/>
        </authorList>
    </citation>
    <scope>NUCLEOTIDE SEQUENCE [LARGE SCALE GENOMIC DNA]</scope>
    <source>
        <strain evidence="2 3">X5P2</strain>
    </source>
</reference>
<organism evidence="2 3">
    <name type="scientific">Tunturiibacter gelidiferens</name>
    <dbReference type="NCBI Taxonomy" id="3069689"/>
    <lineage>
        <taxon>Bacteria</taxon>
        <taxon>Pseudomonadati</taxon>
        <taxon>Acidobacteriota</taxon>
        <taxon>Terriglobia</taxon>
        <taxon>Terriglobales</taxon>
        <taxon>Acidobacteriaceae</taxon>
        <taxon>Tunturiibacter</taxon>
    </lineage>
</organism>
<sequence>MRNRRELEEHSIDADSLRQLMEENADILLFDVRQPLDLLAHSEIIPGAKRLPPKEVLHEASLIPKEKESVIYCTCVSQSTSRMILERALKLNFTKIKFLKGGLDAWKAKGYPVERYTTPFHLDTA</sequence>
<dbReference type="Gene3D" id="3.40.250.10">
    <property type="entry name" value="Rhodanese-like domain"/>
    <property type="match status" value="1"/>
</dbReference>
<dbReference type="InterPro" id="IPR036873">
    <property type="entry name" value="Rhodanese-like_dom_sf"/>
</dbReference>
<dbReference type="SMART" id="SM00450">
    <property type="entry name" value="RHOD"/>
    <property type="match status" value="1"/>
</dbReference>
<dbReference type="Proteomes" id="UP000535182">
    <property type="component" value="Unassembled WGS sequence"/>
</dbReference>
<dbReference type="AlphaFoldDB" id="A0A9X0U6D9"/>
<dbReference type="PROSITE" id="PS50206">
    <property type="entry name" value="RHODANESE_3"/>
    <property type="match status" value="1"/>
</dbReference>
<protein>
    <submittedName>
        <fullName evidence="2">Rhodanese-related sulfurtransferase</fullName>
    </submittedName>
</protein>